<dbReference type="NCBIfam" id="TIGR00077">
    <property type="entry name" value="lspA"/>
    <property type="match status" value="1"/>
</dbReference>
<comment type="function">
    <text evidence="9">This protein specifically catalyzes the removal of signal peptides from prolipoproteins.</text>
</comment>
<dbReference type="InterPro" id="IPR001872">
    <property type="entry name" value="Peptidase_A8"/>
</dbReference>
<dbReference type="PATRIC" id="fig|742823.3.peg.1478"/>
<evidence type="ECO:0000256" key="1">
    <source>
        <dbReference type="ARBA" id="ARBA00006139"/>
    </source>
</evidence>
<dbReference type="EC" id="3.4.23.36" evidence="9"/>
<comment type="catalytic activity">
    <reaction evidence="9">
        <text>Release of signal peptides from bacterial membrane prolipoproteins. Hydrolyzes -Xaa-Yaa-Zaa-|-(S,diacylglyceryl)Cys-, in which Xaa is hydrophobic (preferably Leu), and Yaa (Ala or Ser) and Zaa (Gly or Ala) have small, neutral side chains.</text>
        <dbReference type="EC" id="3.4.23.36"/>
    </reaction>
</comment>
<comment type="pathway">
    <text evidence="9">Protein modification; lipoprotein biosynthesis (signal peptide cleavage).</text>
</comment>
<evidence type="ECO:0000256" key="3">
    <source>
        <dbReference type="ARBA" id="ARBA00022670"/>
    </source>
</evidence>
<accession>K1JSX5</accession>
<comment type="subcellular location">
    <subcellularLocation>
        <location evidence="9">Cell membrane</location>
        <topology evidence="9">Multi-pass membrane protein</topology>
    </subcellularLocation>
</comment>
<evidence type="ECO:0000256" key="4">
    <source>
        <dbReference type="ARBA" id="ARBA00022692"/>
    </source>
</evidence>
<evidence type="ECO:0000313" key="11">
    <source>
        <dbReference type="EMBL" id="EKB30797.1"/>
    </source>
</evidence>
<dbReference type="PRINTS" id="PR00781">
    <property type="entry name" value="LIPOSIGPTASE"/>
</dbReference>
<keyword evidence="8 9" id="KW-0472">Membrane</keyword>
<proteinExistence type="inferred from homology"/>
<evidence type="ECO:0000256" key="10">
    <source>
        <dbReference type="RuleBase" id="RU004181"/>
    </source>
</evidence>
<sequence length="164" mass="17943">MTDASARPTPAKFAAWLCLGLFVLGIDQATKIWFEQNFSLGEVLPVCTGFNLVLAHNTGAAFSFLADAGGWQRWAFAALAAAVIVAMIVLLVRNSHRKLLSLSLTLIAAGALGNMIDRTVYGYVVDFLDFYWQGWHWPAFNVADVAICGGAFFLIIDELRSGRR</sequence>
<feature type="active site" evidence="9">
    <location>
        <position position="144"/>
    </location>
</feature>
<dbReference type="AlphaFoldDB" id="K1JSX5"/>
<dbReference type="STRING" id="742823.HMPREF9465_01487"/>
<dbReference type="GO" id="GO:0006508">
    <property type="term" value="P:proteolysis"/>
    <property type="evidence" value="ECO:0007669"/>
    <property type="project" value="UniProtKB-KW"/>
</dbReference>
<dbReference type="UniPathway" id="UPA00665"/>
<keyword evidence="7 9" id="KW-1133">Transmembrane helix</keyword>
<evidence type="ECO:0000256" key="5">
    <source>
        <dbReference type="ARBA" id="ARBA00022750"/>
    </source>
</evidence>
<keyword evidence="3 9" id="KW-0645">Protease</keyword>
<dbReference type="eggNOG" id="COG0597">
    <property type="taxonomic scope" value="Bacteria"/>
</dbReference>
<dbReference type="RefSeq" id="WP_005435632.1">
    <property type="nucleotide sequence ID" value="NZ_JH815517.1"/>
</dbReference>
<comment type="caution">
    <text evidence="9">Lacks conserved residue(s) required for the propagation of feature annotation.</text>
</comment>
<feature type="transmembrane region" description="Helical" evidence="9">
    <location>
        <begin position="136"/>
        <end position="156"/>
    </location>
</feature>
<dbReference type="HAMAP" id="MF_00161">
    <property type="entry name" value="LspA"/>
    <property type="match status" value="1"/>
</dbReference>
<gene>
    <name evidence="9" type="primary">lspA</name>
    <name evidence="11" type="ORF">HMPREF9465_01487</name>
</gene>
<keyword evidence="4 9" id="KW-0812">Transmembrane</keyword>
<comment type="similarity">
    <text evidence="1 9 10">Belongs to the peptidase A8 family.</text>
</comment>
<evidence type="ECO:0000256" key="6">
    <source>
        <dbReference type="ARBA" id="ARBA00022801"/>
    </source>
</evidence>
<keyword evidence="2 9" id="KW-1003">Cell membrane</keyword>
<evidence type="ECO:0000256" key="2">
    <source>
        <dbReference type="ARBA" id="ARBA00022475"/>
    </source>
</evidence>
<feature type="transmembrane region" description="Helical" evidence="9">
    <location>
        <begin position="99"/>
        <end position="116"/>
    </location>
</feature>
<feature type="active site" evidence="9">
    <location>
        <position position="126"/>
    </location>
</feature>
<dbReference type="PANTHER" id="PTHR33695:SF1">
    <property type="entry name" value="LIPOPROTEIN SIGNAL PEPTIDASE"/>
    <property type="match status" value="1"/>
</dbReference>
<dbReference type="EMBL" id="ADMG01000035">
    <property type="protein sequence ID" value="EKB30797.1"/>
    <property type="molecule type" value="Genomic_DNA"/>
</dbReference>
<dbReference type="GO" id="GO:0004190">
    <property type="term" value="F:aspartic-type endopeptidase activity"/>
    <property type="evidence" value="ECO:0007669"/>
    <property type="project" value="UniProtKB-UniRule"/>
</dbReference>
<evidence type="ECO:0000256" key="9">
    <source>
        <dbReference type="HAMAP-Rule" id="MF_00161"/>
    </source>
</evidence>
<keyword evidence="5 9" id="KW-0064">Aspartyl protease</keyword>
<dbReference type="GO" id="GO:0005886">
    <property type="term" value="C:plasma membrane"/>
    <property type="evidence" value="ECO:0007669"/>
    <property type="project" value="UniProtKB-SubCell"/>
</dbReference>
<evidence type="ECO:0000256" key="7">
    <source>
        <dbReference type="ARBA" id="ARBA00022989"/>
    </source>
</evidence>
<reference evidence="11 12" key="1">
    <citation type="submission" date="2012-05" db="EMBL/GenBank/DDBJ databases">
        <title>The Genome Sequence of Sutterella wadsworthensis 2_1_59BFAA.</title>
        <authorList>
            <consortium name="The Broad Institute Genome Sequencing Platform"/>
            <person name="Earl A."/>
            <person name="Ward D."/>
            <person name="Feldgarden M."/>
            <person name="Gevers D."/>
            <person name="Daigneault M."/>
            <person name="Strauss J."/>
            <person name="Allen-Vercoe E."/>
            <person name="Walker B."/>
            <person name="Young S.K."/>
            <person name="Zeng Q."/>
            <person name="Gargeya S."/>
            <person name="Fitzgerald M."/>
            <person name="Haas B."/>
            <person name="Abouelleil A."/>
            <person name="Alvarado L."/>
            <person name="Arachchi H.M."/>
            <person name="Berlin A.M."/>
            <person name="Chapman S.B."/>
            <person name="Goldberg J."/>
            <person name="Griggs A."/>
            <person name="Gujja S."/>
            <person name="Hansen M."/>
            <person name="Howarth C."/>
            <person name="Imamovic A."/>
            <person name="Larimer J."/>
            <person name="McCowen C."/>
            <person name="Montmayeur A."/>
            <person name="Murphy C."/>
            <person name="Neiman D."/>
            <person name="Pearson M."/>
            <person name="Priest M."/>
            <person name="Roberts A."/>
            <person name="Saif S."/>
            <person name="Shea T."/>
            <person name="Sisk P."/>
            <person name="Sykes S."/>
            <person name="Wortman J."/>
            <person name="Nusbaum C."/>
            <person name="Birren B."/>
        </authorList>
    </citation>
    <scope>NUCLEOTIDE SEQUENCE [LARGE SCALE GENOMIC DNA]</scope>
    <source>
        <strain evidence="11 12">2_1_59BFAA</strain>
    </source>
</reference>
<feature type="transmembrane region" description="Helical" evidence="9">
    <location>
        <begin position="74"/>
        <end position="92"/>
    </location>
</feature>
<keyword evidence="6 9" id="KW-0378">Hydrolase</keyword>
<dbReference type="HOGENOM" id="CLU_083252_4_0_4"/>
<comment type="caution">
    <text evidence="11">The sequence shown here is derived from an EMBL/GenBank/DDBJ whole genome shotgun (WGS) entry which is preliminary data.</text>
</comment>
<evidence type="ECO:0000256" key="8">
    <source>
        <dbReference type="ARBA" id="ARBA00023136"/>
    </source>
</evidence>
<organism evidence="11 12">
    <name type="scientific">Sutterella wadsworthensis 2_1_59BFAA</name>
    <dbReference type="NCBI Taxonomy" id="742823"/>
    <lineage>
        <taxon>Bacteria</taxon>
        <taxon>Pseudomonadati</taxon>
        <taxon>Pseudomonadota</taxon>
        <taxon>Betaproteobacteria</taxon>
        <taxon>Burkholderiales</taxon>
        <taxon>Sutterellaceae</taxon>
        <taxon>Sutterella</taxon>
    </lineage>
</organism>
<dbReference type="PANTHER" id="PTHR33695">
    <property type="entry name" value="LIPOPROTEIN SIGNAL PEPTIDASE"/>
    <property type="match status" value="1"/>
</dbReference>
<protein>
    <recommendedName>
        <fullName evidence="9">Lipoprotein signal peptidase</fullName>
        <ecNumber evidence="9">3.4.23.36</ecNumber>
    </recommendedName>
    <alternativeName>
        <fullName evidence="9">Prolipoprotein signal peptidase</fullName>
    </alternativeName>
    <alternativeName>
        <fullName evidence="9">Signal peptidase II</fullName>
        <shortName evidence="9">SPase II</shortName>
    </alternativeName>
</protein>
<keyword evidence="12" id="KW-1185">Reference proteome</keyword>
<dbReference type="Pfam" id="PF01252">
    <property type="entry name" value="Peptidase_A8"/>
    <property type="match status" value="1"/>
</dbReference>
<dbReference type="Proteomes" id="UP000005835">
    <property type="component" value="Unassembled WGS sequence"/>
</dbReference>
<evidence type="ECO:0000313" key="12">
    <source>
        <dbReference type="Proteomes" id="UP000005835"/>
    </source>
</evidence>
<name>K1JSX5_9BURK</name>